<dbReference type="OrthoDB" id="8954335at2759"/>
<accession>A0A9Q9WRX0</accession>
<organism evidence="6">
    <name type="scientific">Cyprinus carpio</name>
    <name type="common">Common carp</name>
    <dbReference type="NCBI Taxonomy" id="7962"/>
    <lineage>
        <taxon>Eukaryota</taxon>
        <taxon>Metazoa</taxon>
        <taxon>Chordata</taxon>
        <taxon>Craniata</taxon>
        <taxon>Vertebrata</taxon>
        <taxon>Euteleostomi</taxon>
        <taxon>Actinopterygii</taxon>
        <taxon>Neopterygii</taxon>
        <taxon>Teleostei</taxon>
        <taxon>Ostariophysi</taxon>
        <taxon>Cypriniformes</taxon>
        <taxon>Cyprinidae</taxon>
        <taxon>Cyprininae</taxon>
        <taxon>Cyprinus</taxon>
    </lineage>
</organism>
<reference evidence="6" key="1">
    <citation type="submission" date="2025-08" db="UniProtKB">
        <authorList>
            <consortium name="RefSeq"/>
        </authorList>
    </citation>
    <scope>IDENTIFICATION</scope>
    <source>
        <tissue evidence="6">Muscle</tissue>
    </source>
</reference>
<dbReference type="PANTHER" id="PTHR10903">
    <property type="entry name" value="GTPASE, IMAP FAMILY MEMBER-RELATED"/>
    <property type="match status" value="1"/>
</dbReference>
<evidence type="ECO:0000256" key="4">
    <source>
        <dbReference type="SAM" id="MobiDB-lite"/>
    </source>
</evidence>
<feature type="compositionally biased region" description="Basic and acidic residues" evidence="4">
    <location>
        <begin position="217"/>
        <end position="227"/>
    </location>
</feature>
<comment type="similarity">
    <text evidence="1">Belongs to the TRAFAC class TrmE-Era-EngA-EngB-Septin-like GTPase superfamily. AIG1/Toc34/Toc159-like paraseptin GTPase family. IAN subfamily.</text>
</comment>
<evidence type="ECO:0000313" key="6">
    <source>
        <dbReference type="RefSeq" id="XP_042588404.1"/>
    </source>
</evidence>
<protein>
    <submittedName>
        <fullName evidence="6">GTPase IMAP family member 7-like</fullName>
    </submittedName>
</protein>
<proteinExistence type="inferred from homology"/>
<dbReference type="InterPro" id="IPR045058">
    <property type="entry name" value="GIMA/IAN/Toc"/>
</dbReference>
<dbReference type="PANTHER" id="PTHR10903:SF170">
    <property type="entry name" value="GTPASE IMAP FAMILY MEMBER 7"/>
    <property type="match status" value="1"/>
</dbReference>
<evidence type="ECO:0000256" key="3">
    <source>
        <dbReference type="ARBA" id="ARBA00023134"/>
    </source>
</evidence>
<keyword evidence="3" id="KW-0342">GTP-binding</keyword>
<sequence length="267" mass="30924">MPDENLEKHTEDDLRIVLLGKTGVGKSATANTMLGFTAEESFESETKESQRGTSAINSRGVTVIDTPGLFDTELSNEEIQREIRHCISMILPGPRVLLLLVSLRLRRFTKEESESVKIIQETLSENSLKFTMVLFTRGDFLKKKTIKQCLGKPGSPLMKLTEAVFNNNQTEDRVQVTDLLQKIDNMVKANGGSFYSCKMFRQMERERQEQQKNILMETEKEMKKLEEEKENENDDEEELKNHDKERKSREFYYSSPSLKSNLRERRE</sequence>
<name>A0A9Q9WRX0_CYPCA</name>
<dbReference type="GeneID" id="122138687"/>
<dbReference type="Proteomes" id="UP001155660">
    <property type="component" value="Chromosome A3"/>
</dbReference>
<evidence type="ECO:0000256" key="1">
    <source>
        <dbReference type="ARBA" id="ARBA00008535"/>
    </source>
</evidence>
<dbReference type="Pfam" id="PF04548">
    <property type="entry name" value="AIG1"/>
    <property type="match status" value="1"/>
</dbReference>
<dbReference type="PROSITE" id="PS51720">
    <property type="entry name" value="G_AIG1"/>
    <property type="match status" value="1"/>
</dbReference>
<keyword evidence="2" id="KW-0547">Nucleotide-binding</keyword>
<feature type="compositionally biased region" description="Acidic residues" evidence="4">
    <location>
        <begin position="228"/>
        <end position="238"/>
    </location>
</feature>
<dbReference type="AlphaFoldDB" id="A0A9Q9WRX0"/>
<gene>
    <name evidence="6" type="primary">LOC122138687</name>
</gene>
<feature type="compositionally biased region" description="Basic and acidic residues" evidence="4">
    <location>
        <begin position="239"/>
        <end position="250"/>
    </location>
</feature>
<feature type="region of interest" description="Disordered" evidence="4">
    <location>
        <begin position="216"/>
        <end position="267"/>
    </location>
</feature>
<evidence type="ECO:0000259" key="5">
    <source>
        <dbReference type="PROSITE" id="PS51720"/>
    </source>
</evidence>
<feature type="domain" description="AIG1-type G" evidence="5">
    <location>
        <begin position="11"/>
        <end position="204"/>
    </location>
</feature>
<dbReference type="GO" id="GO:0005525">
    <property type="term" value="F:GTP binding"/>
    <property type="evidence" value="ECO:0007669"/>
    <property type="project" value="UniProtKB-KW"/>
</dbReference>
<dbReference type="FunFam" id="3.40.50.300:FF:000366">
    <property type="entry name" value="GTPase, IMAP family member 2"/>
    <property type="match status" value="1"/>
</dbReference>
<dbReference type="RefSeq" id="XP_042588404.1">
    <property type="nucleotide sequence ID" value="XM_042732470.1"/>
</dbReference>
<evidence type="ECO:0000256" key="2">
    <source>
        <dbReference type="ARBA" id="ARBA00022741"/>
    </source>
</evidence>
<dbReference type="InterPro" id="IPR006703">
    <property type="entry name" value="G_AIG1"/>
</dbReference>
<dbReference type="KEGG" id="ccar:122138687"/>